<dbReference type="AlphaFoldDB" id="A0A0A2E7M1"/>
<dbReference type="EMBL" id="JRFA01000019">
    <property type="protein sequence ID" value="KGN73662.1"/>
    <property type="molecule type" value="Genomic_DNA"/>
</dbReference>
<organism evidence="2 3">
    <name type="scientific">Porphyromonas macacae</name>
    <dbReference type="NCBI Taxonomy" id="28115"/>
    <lineage>
        <taxon>Bacteria</taxon>
        <taxon>Pseudomonadati</taxon>
        <taxon>Bacteroidota</taxon>
        <taxon>Bacteroidia</taxon>
        <taxon>Bacteroidales</taxon>
        <taxon>Porphyromonadaceae</taxon>
        <taxon>Porphyromonas</taxon>
    </lineage>
</organism>
<dbReference type="Proteomes" id="UP000030103">
    <property type="component" value="Unassembled WGS sequence"/>
</dbReference>
<protein>
    <submittedName>
        <fullName evidence="2">Uncharacterized protein</fullName>
    </submittedName>
</protein>
<comment type="caution">
    <text evidence="2">The sequence shown here is derived from an EMBL/GenBank/DDBJ whole genome shotgun (WGS) entry which is preliminary data.</text>
</comment>
<evidence type="ECO:0000256" key="1">
    <source>
        <dbReference type="SAM" id="MobiDB-lite"/>
    </source>
</evidence>
<reference evidence="2 3" key="1">
    <citation type="submission" date="2014-09" db="EMBL/GenBank/DDBJ databases">
        <title>Draft Genome Sequence of Porphyromonas macacae COT-192_OH2859.</title>
        <authorList>
            <person name="Wallis C."/>
            <person name="Deusch O."/>
            <person name="O'Flynn C."/>
            <person name="Davis I."/>
            <person name="Horsfall A."/>
            <person name="Kirkwood N."/>
            <person name="Harris S."/>
            <person name="Eisen J.A."/>
            <person name="Coil D.A."/>
            <person name="Darling A.E."/>
            <person name="Jospin G."/>
            <person name="Alexiev A."/>
        </authorList>
    </citation>
    <scope>NUCLEOTIDE SEQUENCE [LARGE SCALE GENOMIC DNA]</scope>
    <source>
        <strain evidence="3">COT-192 OH2859</strain>
    </source>
</reference>
<accession>A0A0A2E7M1</accession>
<evidence type="ECO:0000313" key="3">
    <source>
        <dbReference type="Proteomes" id="UP000030103"/>
    </source>
</evidence>
<gene>
    <name evidence="2" type="ORF">HQ47_06835</name>
</gene>
<proteinExistence type="predicted"/>
<name>A0A0A2E7M1_9PORP</name>
<sequence>MTHNAPTVSVGEKRKVGEASPVSDVGNIGHDQFTRTLRHEFRLCIEQVFIAMEPVPTVSGLRAQTPLTQH</sequence>
<evidence type="ECO:0000313" key="2">
    <source>
        <dbReference type="EMBL" id="KGN73662.1"/>
    </source>
</evidence>
<keyword evidence="3" id="KW-1185">Reference proteome</keyword>
<feature type="region of interest" description="Disordered" evidence="1">
    <location>
        <begin position="1"/>
        <end position="29"/>
    </location>
</feature>